<dbReference type="InterPro" id="IPR046346">
    <property type="entry name" value="Aminoacid_DH-like_N_sf"/>
</dbReference>
<comment type="subunit">
    <text evidence="2">Homohexamer.</text>
</comment>
<dbReference type="FunFam" id="3.40.50.10860:FF:000002">
    <property type="entry name" value="Glutamate dehydrogenase"/>
    <property type="match status" value="1"/>
</dbReference>
<evidence type="ECO:0000259" key="4">
    <source>
        <dbReference type="SMART" id="SM00839"/>
    </source>
</evidence>
<dbReference type="InterPro" id="IPR014362">
    <property type="entry name" value="Glu_DH"/>
</dbReference>
<dbReference type="SUPFAM" id="SSF53223">
    <property type="entry name" value="Aminoacid dehydrogenase-like, N-terminal domain"/>
    <property type="match status" value="1"/>
</dbReference>
<dbReference type="Gene3D" id="3.40.50.10860">
    <property type="entry name" value="Leucine Dehydrogenase, chain A, domain 1"/>
    <property type="match status" value="1"/>
</dbReference>
<dbReference type="PRINTS" id="PR00082">
    <property type="entry name" value="GLFDHDRGNASE"/>
</dbReference>
<dbReference type="FunFam" id="1.10.285.10:FF:000001">
    <property type="entry name" value="Glutamate dehydrogenase"/>
    <property type="match status" value="1"/>
</dbReference>
<evidence type="ECO:0000256" key="2">
    <source>
        <dbReference type="ARBA" id="ARBA00011643"/>
    </source>
</evidence>
<feature type="domain" description="Glutamate/phenylalanine/leucine/valine/L-tryptophan dehydrogenase C-terminal" evidence="4">
    <location>
        <begin position="211"/>
        <end position="459"/>
    </location>
</feature>
<dbReference type="AlphaFoldDB" id="A0A1W1CD72"/>
<dbReference type="PANTHER" id="PTHR43571">
    <property type="entry name" value="NADP-SPECIFIC GLUTAMATE DEHYDROGENASE 1-RELATED"/>
    <property type="match status" value="1"/>
</dbReference>
<dbReference type="PIRSF" id="PIRSF000185">
    <property type="entry name" value="Glu_DH"/>
    <property type="match status" value="1"/>
</dbReference>
<dbReference type="SUPFAM" id="SSF51735">
    <property type="entry name" value="NAD(P)-binding Rossmann-fold domains"/>
    <property type="match status" value="1"/>
</dbReference>
<dbReference type="InterPro" id="IPR006095">
    <property type="entry name" value="Glu/Leu/Phe/Val/Trp_DH"/>
</dbReference>
<dbReference type="EMBL" id="FPHG01000062">
    <property type="protein sequence ID" value="SFV63665.1"/>
    <property type="molecule type" value="Genomic_DNA"/>
</dbReference>
<evidence type="ECO:0000256" key="3">
    <source>
        <dbReference type="ARBA" id="ARBA00023002"/>
    </source>
</evidence>
<dbReference type="SMART" id="SM00839">
    <property type="entry name" value="ELFV_dehydrog"/>
    <property type="match status" value="1"/>
</dbReference>
<comment type="similarity">
    <text evidence="1">Belongs to the Glu/Leu/Phe/Val dehydrogenases family.</text>
</comment>
<dbReference type="InterPro" id="IPR033524">
    <property type="entry name" value="Glu/Leu/Phe/Val_DH_AS"/>
</dbReference>
<dbReference type="Gene3D" id="1.10.285.10">
    <property type="entry name" value="Glutamate Dehydrogenase, chain A, domain 3"/>
    <property type="match status" value="2"/>
</dbReference>
<keyword evidence="3 5" id="KW-0560">Oxidoreductase</keyword>
<evidence type="ECO:0000256" key="1">
    <source>
        <dbReference type="ARBA" id="ARBA00006382"/>
    </source>
</evidence>
<dbReference type="InterPro" id="IPR050724">
    <property type="entry name" value="Glu_Leu_Phe_Val_DH"/>
</dbReference>
<dbReference type="PROSITE" id="PS00074">
    <property type="entry name" value="GLFV_DEHYDROGENASE"/>
    <property type="match status" value="1"/>
</dbReference>
<dbReference type="Pfam" id="PF02812">
    <property type="entry name" value="ELFV_dehydrog_N"/>
    <property type="match status" value="1"/>
</dbReference>
<sequence>MRKINNIEEAKVEIAKLHNLDCKEDDVFYQAMEEVLLSIFPLFESDEMYNNSEKNAIIKRLITPDRIIKFKVTWLDDNNIVQVNTGYRVQFNNALGPYKGGLRFHPTVNEGILKFLGFEQILKNALTGLPLGGAKGGSDFDPKGKSDFEVMKFCSAFMKELHKYIGPRIDVPAGDIGVGGREIAYMFGTYKKITSSFEGVLTGKPYFFGGSLMRPEATGYGVIYFTQKMLELEGKESLKGKICTVSGAGNVALHAIEKLYQLDAIPVTCTDSKGTIYDARGVDLALLKELKLKRRVTLEEYVIAHPEAEYIPVSKYPDGGHAVWNIPSYGAFPCATQNELTIVDANNLIKNGTVSITEGANMPSTAEAIHKIASTDICFAPAKAANAGGVAVSGFEMSQNASMQKWTFDEVDLKLKDTMEEICLNVSNTAKEYGVEGNYVDGANIAGFKRVADAMLAEGI</sequence>
<dbReference type="Pfam" id="PF00208">
    <property type="entry name" value="ELFV_dehydrog"/>
    <property type="match status" value="1"/>
</dbReference>
<dbReference type="NCBIfam" id="NF006929">
    <property type="entry name" value="PRK09414.1"/>
    <property type="match status" value="1"/>
</dbReference>
<reference evidence="5" key="1">
    <citation type="submission" date="2016-10" db="EMBL/GenBank/DDBJ databases">
        <authorList>
            <person name="de Groot N.N."/>
        </authorList>
    </citation>
    <scope>NUCLEOTIDE SEQUENCE</scope>
</reference>
<protein>
    <submittedName>
        <fullName evidence="5">NADP-specific glutamate dehydrogenase</fullName>
        <ecNumber evidence="5">1.4.1.4</ecNumber>
    </submittedName>
</protein>
<dbReference type="EC" id="1.4.1.4" evidence="5"/>
<dbReference type="FunFam" id="3.40.50.720:FF:000030">
    <property type="entry name" value="Glutamate dehydrogenase"/>
    <property type="match status" value="1"/>
</dbReference>
<organism evidence="5">
    <name type="scientific">hydrothermal vent metagenome</name>
    <dbReference type="NCBI Taxonomy" id="652676"/>
    <lineage>
        <taxon>unclassified sequences</taxon>
        <taxon>metagenomes</taxon>
        <taxon>ecological metagenomes</taxon>
    </lineage>
</organism>
<dbReference type="PANTHER" id="PTHR43571:SF1">
    <property type="entry name" value="NADP-SPECIFIC GLUTAMATE DEHYDROGENASE 1-RELATED"/>
    <property type="match status" value="1"/>
</dbReference>
<accession>A0A1W1CD72</accession>
<dbReference type="Gene3D" id="3.40.50.720">
    <property type="entry name" value="NAD(P)-binding Rossmann-like Domain"/>
    <property type="match status" value="1"/>
</dbReference>
<gene>
    <name evidence="5" type="ORF">MNB_SV-9-1335</name>
</gene>
<dbReference type="GO" id="GO:0006537">
    <property type="term" value="P:glutamate biosynthetic process"/>
    <property type="evidence" value="ECO:0007669"/>
    <property type="project" value="TreeGrafter"/>
</dbReference>
<dbReference type="GO" id="GO:0005829">
    <property type="term" value="C:cytosol"/>
    <property type="evidence" value="ECO:0007669"/>
    <property type="project" value="TreeGrafter"/>
</dbReference>
<dbReference type="InterPro" id="IPR036291">
    <property type="entry name" value="NAD(P)-bd_dom_sf"/>
</dbReference>
<dbReference type="GO" id="GO:0004354">
    <property type="term" value="F:glutamate dehydrogenase (NADP+) activity"/>
    <property type="evidence" value="ECO:0007669"/>
    <property type="project" value="UniProtKB-EC"/>
</dbReference>
<dbReference type="InterPro" id="IPR006097">
    <property type="entry name" value="Glu/Leu/Phe/Val/Trp_DH_dimer"/>
</dbReference>
<evidence type="ECO:0000313" key="5">
    <source>
        <dbReference type="EMBL" id="SFV63665.1"/>
    </source>
</evidence>
<dbReference type="InterPro" id="IPR006096">
    <property type="entry name" value="Glu/Leu/Phe/Val/Trp_DH_C"/>
</dbReference>
<proteinExistence type="inferred from homology"/>
<name>A0A1W1CD72_9ZZZZ</name>